<organism evidence="2 3">
    <name type="scientific">Meganyctiphanes norvegica</name>
    <name type="common">Northern krill</name>
    <name type="synonym">Thysanopoda norvegica</name>
    <dbReference type="NCBI Taxonomy" id="48144"/>
    <lineage>
        <taxon>Eukaryota</taxon>
        <taxon>Metazoa</taxon>
        <taxon>Ecdysozoa</taxon>
        <taxon>Arthropoda</taxon>
        <taxon>Crustacea</taxon>
        <taxon>Multicrustacea</taxon>
        <taxon>Malacostraca</taxon>
        <taxon>Eumalacostraca</taxon>
        <taxon>Eucarida</taxon>
        <taxon>Euphausiacea</taxon>
        <taxon>Euphausiidae</taxon>
        <taxon>Meganyctiphanes</taxon>
    </lineage>
</organism>
<name>A0AAV2PXP9_MEGNR</name>
<dbReference type="AlphaFoldDB" id="A0AAV2PXP9"/>
<feature type="chain" id="PRO_5043494962" evidence="1">
    <location>
        <begin position="19"/>
        <end position="158"/>
    </location>
</feature>
<gene>
    <name evidence="2" type="ORF">MNOR_LOCUS5602</name>
</gene>
<feature type="signal peptide" evidence="1">
    <location>
        <begin position="1"/>
        <end position="18"/>
    </location>
</feature>
<proteinExistence type="predicted"/>
<keyword evidence="3" id="KW-1185">Reference proteome</keyword>
<dbReference type="Proteomes" id="UP001497623">
    <property type="component" value="Unassembled WGS sequence"/>
</dbReference>
<accession>A0AAV2PXP9</accession>
<keyword evidence="1" id="KW-0732">Signal</keyword>
<evidence type="ECO:0000313" key="2">
    <source>
        <dbReference type="EMBL" id="CAL4066355.1"/>
    </source>
</evidence>
<sequence>MSFSRIVHLLALVFLIKADCEFYMVGNTKWIFPTSGELRKVWLRTAFDNVNISIKFDYNREKNLFEHEHLFRNPLKNTWYELELQQNVNGGDAVIQVRNSRSDKTVYWQLPHKRYENIVFDADEHVLLSVCDPQHSGLHTVIGDCTSGIFTSNGNQSD</sequence>
<comment type="caution">
    <text evidence="2">The sequence shown here is derived from an EMBL/GenBank/DDBJ whole genome shotgun (WGS) entry which is preliminary data.</text>
</comment>
<dbReference type="EMBL" id="CAXKWB010002185">
    <property type="protein sequence ID" value="CAL4066355.1"/>
    <property type="molecule type" value="Genomic_DNA"/>
</dbReference>
<reference evidence="2 3" key="1">
    <citation type="submission" date="2024-05" db="EMBL/GenBank/DDBJ databases">
        <authorList>
            <person name="Wallberg A."/>
        </authorList>
    </citation>
    <scope>NUCLEOTIDE SEQUENCE [LARGE SCALE GENOMIC DNA]</scope>
</reference>
<evidence type="ECO:0000256" key="1">
    <source>
        <dbReference type="SAM" id="SignalP"/>
    </source>
</evidence>
<evidence type="ECO:0000313" key="3">
    <source>
        <dbReference type="Proteomes" id="UP001497623"/>
    </source>
</evidence>
<protein>
    <submittedName>
        <fullName evidence="2">Uncharacterized protein</fullName>
    </submittedName>
</protein>
<feature type="non-terminal residue" evidence="2">
    <location>
        <position position="158"/>
    </location>
</feature>